<dbReference type="EMBL" id="DF974146">
    <property type="protein sequence ID" value="GAU45723.1"/>
    <property type="molecule type" value="Genomic_DNA"/>
</dbReference>
<evidence type="ECO:0000313" key="4">
    <source>
        <dbReference type="Proteomes" id="UP000242715"/>
    </source>
</evidence>
<dbReference type="AlphaFoldDB" id="A0A2Z6P9R7"/>
<sequence>MLMMFLKFVVFLVAIAGALVGNVHANSQCCERGEICDLPPCKRGQRICCEPPTSNQMKP</sequence>
<reference evidence="2" key="1">
    <citation type="submission" date="2015-11" db="EMBL/GenBank/DDBJ databases">
        <title>Climate clever clovers: pastures for reduced methane emission by livestock.</title>
        <authorList>
            <person name="Hirakawa H."/>
            <person name="Kaur P."/>
            <person name="Shirasawa K."/>
            <person name="Nichols P."/>
            <person name="Nagano S."/>
            <person name="Appels R."/>
            <person name="Erskine W."/>
            <person name="Isobe S."/>
        </authorList>
    </citation>
    <scope>NUCLEOTIDE SEQUENCE</scope>
</reference>
<name>A0A2Z6P9R7_TRISU</name>
<evidence type="ECO:0000256" key="1">
    <source>
        <dbReference type="SAM" id="SignalP"/>
    </source>
</evidence>
<feature type="chain" id="PRO_5036327527" description="Granulins domain-containing protein" evidence="1">
    <location>
        <begin position="26"/>
        <end position="59"/>
    </location>
</feature>
<reference evidence="4" key="2">
    <citation type="journal article" date="2017" name="Front. Plant Sci.">
        <title>Climate Clever Clovers: New Paradigm to Reduce the Environmental Footprint of Ruminants by Breeding Low Methanogenic Forages Utilizing Haplotype Variation.</title>
        <authorList>
            <person name="Kaur P."/>
            <person name="Appels R."/>
            <person name="Bayer P.E."/>
            <person name="Keeble-Gagnere G."/>
            <person name="Wang J."/>
            <person name="Hirakawa H."/>
            <person name="Shirasawa K."/>
            <person name="Vercoe P."/>
            <person name="Stefanova K."/>
            <person name="Durmic Z."/>
            <person name="Nichols P."/>
            <person name="Revell C."/>
            <person name="Isobe S.N."/>
            <person name="Edwards D."/>
            <person name="Erskine W."/>
        </authorList>
    </citation>
    <scope>NUCLEOTIDE SEQUENCE [LARGE SCALE GENOMIC DNA]</scope>
    <source>
        <strain evidence="4">cv. Daliak</strain>
    </source>
</reference>
<gene>
    <name evidence="2" type="ORF">TSUD_247300</name>
    <name evidence="3" type="ORF">TSUD_247310</name>
</gene>
<protein>
    <recommendedName>
        <fullName evidence="5">Granulins domain-containing protein</fullName>
    </recommendedName>
</protein>
<evidence type="ECO:0000313" key="2">
    <source>
        <dbReference type="EMBL" id="GAU45722.1"/>
    </source>
</evidence>
<proteinExistence type="predicted"/>
<feature type="signal peptide" evidence="1">
    <location>
        <begin position="1"/>
        <end position="25"/>
    </location>
</feature>
<evidence type="ECO:0008006" key="5">
    <source>
        <dbReference type="Google" id="ProtNLM"/>
    </source>
</evidence>
<keyword evidence="4" id="KW-1185">Reference proteome</keyword>
<keyword evidence="1" id="KW-0732">Signal</keyword>
<dbReference type="Proteomes" id="UP000242715">
    <property type="component" value="Unassembled WGS sequence"/>
</dbReference>
<evidence type="ECO:0000313" key="3">
    <source>
        <dbReference type="EMBL" id="GAU45723.1"/>
    </source>
</evidence>
<accession>A0A2Z6P9R7</accession>
<organism evidence="2 4">
    <name type="scientific">Trifolium subterraneum</name>
    <name type="common">Subterranean clover</name>
    <dbReference type="NCBI Taxonomy" id="3900"/>
    <lineage>
        <taxon>Eukaryota</taxon>
        <taxon>Viridiplantae</taxon>
        <taxon>Streptophyta</taxon>
        <taxon>Embryophyta</taxon>
        <taxon>Tracheophyta</taxon>
        <taxon>Spermatophyta</taxon>
        <taxon>Magnoliopsida</taxon>
        <taxon>eudicotyledons</taxon>
        <taxon>Gunneridae</taxon>
        <taxon>Pentapetalae</taxon>
        <taxon>rosids</taxon>
        <taxon>fabids</taxon>
        <taxon>Fabales</taxon>
        <taxon>Fabaceae</taxon>
        <taxon>Papilionoideae</taxon>
        <taxon>50 kb inversion clade</taxon>
        <taxon>NPAAA clade</taxon>
        <taxon>Hologalegina</taxon>
        <taxon>IRL clade</taxon>
        <taxon>Trifolieae</taxon>
        <taxon>Trifolium</taxon>
    </lineage>
</organism>
<dbReference type="OrthoDB" id="1453984at2759"/>
<dbReference type="EMBL" id="DF974146">
    <property type="protein sequence ID" value="GAU45722.1"/>
    <property type="molecule type" value="Genomic_DNA"/>
</dbReference>